<evidence type="ECO:0000313" key="6">
    <source>
        <dbReference type="EMBL" id="KAE8711396.1"/>
    </source>
</evidence>
<dbReference type="InterPro" id="IPR011042">
    <property type="entry name" value="6-blade_b-propeller_TolB-like"/>
</dbReference>
<keyword evidence="7" id="KW-1185">Reference proteome</keyword>
<dbReference type="EMBL" id="VEPZ02000915">
    <property type="protein sequence ID" value="KAE8711396.1"/>
    <property type="molecule type" value="Genomic_DNA"/>
</dbReference>
<evidence type="ECO:0000259" key="5">
    <source>
        <dbReference type="Pfam" id="PF03088"/>
    </source>
</evidence>
<dbReference type="GO" id="GO:0016787">
    <property type="term" value="F:hydrolase activity"/>
    <property type="evidence" value="ECO:0007669"/>
    <property type="project" value="TreeGrafter"/>
</dbReference>
<evidence type="ECO:0000313" key="7">
    <source>
        <dbReference type="Proteomes" id="UP000436088"/>
    </source>
</evidence>
<dbReference type="GO" id="GO:0005773">
    <property type="term" value="C:vacuole"/>
    <property type="evidence" value="ECO:0007669"/>
    <property type="project" value="UniProtKB-SubCell"/>
</dbReference>
<dbReference type="GO" id="GO:0012505">
    <property type="term" value="C:endomembrane system"/>
    <property type="evidence" value="ECO:0007669"/>
    <property type="project" value="TreeGrafter"/>
</dbReference>
<dbReference type="Pfam" id="PF03088">
    <property type="entry name" value="Str_synth"/>
    <property type="match status" value="1"/>
</dbReference>
<name>A0A6A3B3R8_HIBSY</name>
<comment type="similarity">
    <text evidence="2">Belongs to the strictosidine synthase family.</text>
</comment>
<protein>
    <submittedName>
        <fullName evidence="6">Protein STRICTOSIDINE SYNTHASE-LIKE 3</fullName>
    </submittedName>
</protein>
<evidence type="ECO:0000256" key="3">
    <source>
        <dbReference type="ARBA" id="ARBA00022554"/>
    </source>
</evidence>
<gene>
    <name evidence="6" type="ORF">F3Y22_tig00110294pilonHSYRG00038</name>
</gene>
<comment type="subcellular location">
    <subcellularLocation>
        <location evidence="1">Vacuole</location>
    </subcellularLocation>
</comment>
<keyword evidence="4" id="KW-0325">Glycoprotein</keyword>
<proteinExistence type="inferred from homology"/>
<evidence type="ECO:0000256" key="4">
    <source>
        <dbReference type="ARBA" id="ARBA00023180"/>
    </source>
</evidence>
<dbReference type="PANTHER" id="PTHR10426">
    <property type="entry name" value="STRICTOSIDINE SYNTHASE-RELATED"/>
    <property type="match status" value="1"/>
</dbReference>
<organism evidence="6 7">
    <name type="scientific">Hibiscus syriacus</name>
    <name type="common">Rose of Sharon</name>
    <dbReference type="NCBI Taxonomy" id="106335"/>
    <lineage>
        <taxon>Eukaryota</taxon>
        <taxon>Viridiplantae</taxon>
        <taxon>Streptophyta</taxon>
        <taxon>Embryophyta</taxon>
        <taxon>Tracheophyta</taxon>
        <taxon>Spermatophyta</taxon>
        <taxon>Magnoliopsida</taxon>
        <taxon>eudicotyledons</taxon>
        <taxon>Gunneridae</taxon>
        <taxon>Pentapetalae</taxon>
        <taxon>rosids</taxon>
        <taxon>malvids</taxon>
        <taxon>Malvales</taxon>
        <taxon>Malvaceae</taxon>
        <taxon>Malvoideae</taxon>
        <taxon>Hibiscus</taxon>
    </lineage>
</organism>
<reference evidence="6" key="1">
    <citation type="submission" date="2019-09" db="EMBL/GenBank/DDBJ databases">
        <title>Draft genome information of white flower Hibiscus syriacus.</title>
        <authorList>
            <person name="Kim Y.-M."/>
        </authorList>
    </citation>
    <scope>NUCLEOTIDE SEQUENCE [LARGE SCALE GENOMIC DNA]</scope>
    <source>
        <strain evidence="6">YM2019G1</strain>
    </source>
</reference>
<dbReference type="PANTHER" id="PTHR10426:SF106">
    <property type="entry name" value="PROTEIN STRICTOSIDINE SYNTHASE-LIKE 3"/>
    <property type="match status" value="1"/>
</dbReference>
<dbReference type="AlphaFoldDB" id="A0A6A3B3R8"/>
<sequence length="222" mass="25202">MSISAADLWDSDSIRKLVICILPSNITCYRGRWGAPQIVFSSEKSGRLLKYNPHTQETTVLMKNLQFPNGVSLSKDTSFLVFSEACPGRLLKYWLKGEKAGTWEVFAILPGFPDSIRTNENGEFWVALHCRRSMYSHILGLYPKLRKFILKPPVTIKVHYLLQVGGNFHAQIVKHSHQGKLLRVLEDGKGKVVKAVSEVEERDKKLWIGSVLMPFIAVYDLD</sequence>
<accession>A0A6A3B3R8</accession>
<evidence type="ECO:0000256" key="1">
    <source>
        <dbReference type="ARBA" id="ARBA00004116"/>
    </source>
</evidence>
<feature type="domain" description="Strictosidine synthase conserved region" evidence="5">
    <location>
        <begin position="41"/>
        <end position="98"/>
    </location>
</feature>
<dbReference type="SUPFAM" id="SSF63829">
    <property type="entry name" value="Calcium-dependent phosphotriesterase"/>
    <property type="match status" value="1"/>
</dbReference>
<dbReference type="Gene3D" id="2.120.10.30">
    <property type="entry name" value="TolB, C-terminal domain"/>
    <property type="match status" value="1"/>
</dbReference>
<evidence type="ECO:0000256" key="2">
    <source>
        <dbReference type="ARBA" id="ARBA00009191"/>
    </source>
</evidence>
<dbReference type="Proteomes" id="UP000436088">
    <property type="component" value="Unassembled WGS sequence"/>
</dbReference>
<comment type="caution">
    <text evidence="6">The sequence shown here is derived from an EMBL/GenBank/DDBJ whole genome shotgun (WGS) entry which is preliminary data.</text>
</comment>
<keyword evidence="3" id="KW-0926">Vacuole</keyword>
<dbReference type="InterPro" id="IPR018119">
    <property type="entry name" value="Strictosidine_synth_cons-reg"/>
</dbReference>